<sequence length="427" mass="48663">MDSSLPMLEPIVIKPISSPPFECSGVGLTYKGQCRETIDNLNAWLFPKRKSTTATPLKRSKDWWLAQLQLYGCKIKSASTLATLSDSLKTALSNGLQGPPEHLVQLELELNRRFLLENAKARDKQYLRLDDNAKAEFDSHRFLREKFGETGKEEVLVLQIQQRQRVHEAAEELGLHTISADAPGDAGARWIVVGKNRAAVWDRKNEIEKKRKLWEDEETNAKRKKTEAMRKECEAGGKGKFVDVEGEWSIDCSKMDKEYRKADRRMSIFFHRPLPEEEEEEDCSDYSSGCHSDDDQSNQKKKQNPSAVTTTSRLLCANFRMGILKGILRSTTEPPLSSSKFPAEDVEFSWRGRETGEGEIQLDYEGNVNTGVLTFLSKTQLRGVLRSSFGDFPFSGNKIGKVPLNKDYCWSKYSESAHERERVARWR</sequence>
<evidence type="ECO:0000313" key="3">
    <source>
        <dbReference type="Proteomes" id="UP001497444"/>
    </source>
</evidence>
<accession>A0ABP0WLF2</accession>
<gene>
    <name evidence="2" type="ORF">CSSPJE1EN1_LOCUS13161</name>
</gene>
<feature type="region of interest" description="Disordered" evidence="1">
    <location>
        <begin position="280"/>
        <end position="307"/>
    </location>
</feature>
<name>A0ABP0WLF2_9BRYO</name>
<dbReference type="EMBL" id="OZ020097">
    <property type="protein sequence ID" value="CAK9267683.1"/>
    <property type="molecule type" value="Genomic_DNA"/>
</dbReference>
<reference evidence="2 3" key="1">
    <citation type="submission" date="2024-02" db="EMBL/GenBank/DDBJ databases">
        <authorList>
            <consortium name="ELIXIR-Norway"/>
            <consortium name="Elixir Norway"/>
        </authorList>
    </citation>
    <scope>NUCLEOTIDE SEQUENCE [LARGE SCALE GENOMIC DNA]</scope>
</reference>
<protein>
    <submittedName>
        <fullName evidence="2">Uncharacterized protein</fullName>
    </submittedName>
</protein>
<dbReference type="Proteomes" id="UP001497444">
    <property type="component" value="Chromosome 2"/>
</dbReference>
<evidence type="ECO:0000313" key="2">
    <source>
        <dbReference type="EMBL" id="CAK9267683.1"/>
    </source>
</evidence>
<evidence type="ECO:0000256" key="1">
    <source>
        <dbReference type="SAM" id="MobiDB-lite"/>
    </source>
</evidence>
<keyword evidence="3" id="KW-1185">Reference proteome</keyword>
<organism evidence="2 3">
    <name type="scientific">Sphagnum jensenii</name>
    <dbReference type="NCBI Taxonomy" id="128206"/>
    <lineage>
        <taxon>Eukaryota</taxon>
        <taxon>Viridiplantae</taxon>
        <taxon>Streptophyta</taxon>
        <taxon>Embryophyta</taxon>
        <taxon>Bryophyta</taxon>
        <taxon>Sphagnophytina</taxon>
        <taxon>Sphagnopsida</taxon>
        <taxon>Sphagnales</taxon>
        <taxon>Sphagnaceae</taxon>
        <taxon>Sphagnum</taxon>
    </lineage>
</organism>
<proteinExistence type="predicted"/>